<dbReference type="EMBL" id="VUJV01000008">
    <property type="protein sequence ID" value="KAA1416019.1"/>
    <property type="molecule type" value="Genomic_DNA"/>
</dbReference>
<evidence type="ECO:0000256" key="2">
    <source>
        <dbReference type="ARBA" id="ARBA00023125"/>
    </source>
</evidence>
<dbReference type="Gene3D" id="1.10.10.60">
    <property type="entry name" value="Homeodomain-like"/>
    <property type="match status" value="1"/>
</dbReference>
<dbReference type="PROSITE" id="PS00041">
    <property type="entry name" value="HTH_ARAC_FAMILY_1"/>
    <property type="match status" value="1"/>
</dbReference>
<evidence type="ECO:0000313" key="5">
    <source>
        <dbReference type="EMBL" id="KAA1416019.1"/>
    </source>
</evidence>
<reference evidence="5 6" key="2">
    <citation type="submission" date="2019-09" db="EMBL/GenBank/DDBJ databases">
        <authorList>
            <person name="Jin C."/>
        </authorList>
    </citation>
    <scope>NUCLEOTIDE SEQUENCE [LARGE SCALE GENOMIC DNA]</scope>
    <source>
        <strain evidence="5 6">BN130099</strain>
    </source>
</reference>
<dbReference type="PANTHER" id="PTHR46796">
    <property type="entry name" value="HTH-TYPE TRANSCRIPTIONAL ACTIVATOR RHAS-RELATED"/>
    <property type="match status" value="1"/>
</dbReference>
<dbReference type="InterPro" id="IPR018060">
    <property type="entry name" value="HTH_AraC"/>
</dbReference>
<feature type="domain" description="HTH araC/xylS-type" evidence="4">
    <location>
        <begin position="216"/>
        <end position="317"/>
    </location>
</feature>
<dbReference type="InterPro" id="IPR009057">
    <property type="entry name" value="Homeodomain-like_sf"/>
</dbReference>
<organism evidence="5 6">
    <name type="scientific">Nocardioides humilatus</name>
    <dbReference type="NCBI Taxonomy" id="2607660"/>
    <lineage>
        <taxon>Bacteria</taxon>
        <taxon>Bacillati</taxon>
        <taxon>Actinomycetota</taxon>
        <taxon>Actinomycetes</taxon>
        <taxon>Propionibacteriales</taxon>
        <taxon>Nocardioidaceae</taxon>
        <taxon>Nocardioides</taxon>
    </lineage>
</organism>
<evidence type="ECO:0000256" key="1">
    <source>
        <dbReference type="ARBA" id="ARBA00023015"/>
    </source>
</evidence>
<reference evidence="5 6" key="1">
    <citation type="submission" date="2019-09" db="EMBL/GenBank/DDBJ databases">
        <title>Nocardioides panacisoli sp. nov., isolated from the soil of a ginseng field.</title>
        <authorList>
            <person name="Cho C."/>
        </authorList>
    </citation>
    <scope>NUCLEOTIDE SEQUENCE [LARGE SCALE GENOMIC DNA]</scope>
    <source>
        <strain evidence="5 6">BN130099</strain>
    </source>
</reference>
<sequence>MLMLHAPESTRFVTTDPDEGSARVAEVYADNRLRVRGEREHFYFEQSREDLGDLRFDTFSNTLTADYTVDPLGHVIIVRMLDHEMDIWTDGTHRRLGPGDTALLAHPDHAYSTRLHGASMELVGVELPLLYDADEPGAQRARDLRFDPLDPARANSWRRTVDYVTATALDSRAQQSPLVIGTAARHLAAALLAAFGVPGAEQPGADVARVAPAVLRRAMAYCDAHPDADLGVADIARACHVSVRTLQAAFRRHLDTTPMAYLRRVRLDRVRRDLTASDPSVATVAAVAARWGFADASRFSAQYRATFGESPGATLKRG</sequence>
<proteinExistence type="predicted"/>
<dbReference type="SUPFAM" id="SSF46689">
    <property type="entry name" value="Homeodomain-like"/>
    <property type="match status" value="2"/>
</dbReference>
<dbReference type="Proteomes" id="UP000325003">
    <property type="component" value="Unassembled WGS sequence"/>
</dbReference>
<evidence type="ECO:0000256" key="3">
    <source>
        <dbReference type="ARBA" id="ARBA00023163"/>
    </source>
</evidence>
<keyword evidence="6" id="KW-1185">Reference proteome</keyword>
<evidence type="ECO:0000259" key="4">
    <source>
        <dbReference type="PROSITE" id="PS01124"/>
    </source>
</evidence>
<dbReference type="PANTHER" id="PTHR46796:SF12">
    <property type="entry name" value="HTH-TYPE DNA-BINDING TRANSCRIPTIONAL ACTIVATOR EUTR"/>
    <property type="match status" value="1"/>
</dbReference>
<dbReference type="Pfam" id="PF12833">
    <property type="entry name" value="HTH_18"/>
    <property type="match status" value="1"/>
</dbReference>
<keyword evidence="2" id="KW-0238">DNA-binding</keyword>
<evidence type="ECO:0000313" key="6">
    <source>
        <dbReference type="Proteomes" id="UP000325003"/>
    </source>
</evidence>
<dbReference type="GO" id="GO:0003700">
    <property type="term" value="F:DNA-binding transcription factor activity"/>
    <property type="evidence" value="ECO:0007669"/>
    <property type="project" value="InterPro"/>
</dbReference>
<dbReference type="GO" id="GO:0043565">
    <property type="term" value="F:sequence-specific DNA binding"/>
    <property type="evidence" value="ECO:0007669"/>
    <property type="project" value="InterPro"/>
</dbReference>
<dbReference type="InterPro" id="IPR050204">
    <property type="entry name" value="AraC_XylS_family_regulators"/>
</dbReference>
<gene>
    <name evidence="5" type="ORF">F0U44_19835</name>
</gene>
<accession>A0A5B1L8F7</accession>
<dbReference type="SMART" id="SM00342">
    <property type="entry name" value="HTH_ARAC"/>
    <property type="match status" value="1"/>
</dbReference>
<dbReference type="AlphaFoldDB" id="A0A5B1L8F7"/>
<comment type="caution">
    <text evidence="5">The sequence shown here is derived from an EMBL/GenBank/DDBJ whole genome shotgun (WGS) entry which is preliminary data.</text>
</comment>
<keyword evidence="3" id="KW-0804">Transcription</keyword>
<name>A0A5B1L8F7_9ACTN</name>
<dbReference type="PROSITE" id="PS01124">
    <property type="entry name" value="HTH_ARAC_FAMILY_2"/>
    <property type="match status" value="1"/>
</dbReference>
<protein>
    <submittedName>
        <fullName evidence="5">AraC family transcriptional regulator</fullName>
    </submittedName>
</protein>
<keyword evidence="1" id="KW-0805">Transcription regulation</keyword>
<dbReference type="InterPro" id="IPR018062">
    <property type="entry name" value="HTH_AraC-typ_CS"/>
</dbReference>